<evidence type="ECO:0000313" key="1">
    <source>
        <dbReference type="EMBL" id="KAH3781116.1"/>
    </source>
</evidence>
<organism evidence="1 2">
    <name type="scientific">Dreissena polymorpha</name>
    <name type="common">Zebra mussel</name>
    <name type="synonym">Mytilus polymorpha</name>
    <dbReference type="NCBI Taxonomy" id="45954"/>
    <lineage>
        <taxon>Eukaryota</taxon>
        <taxon>Metazoa</taxon>
        <taxon>Spiralia</taxon>
        <taxon>Lophotrochozoa</taxon>
        <taxon>Mollusca</taxon>
        <taxon>Bivalvia</taxon>
        <taxon>Autobranchia</taxon>
        <taxon>Heteroconchia</taxon>
        <taxon>Euheterodonta</taxon>
        <taxon>Imparidentia</taxon>
        <taxon>Neoheterodontei</taxon>
        <taxon>Myida</taxon>
        <taxon>Dreissenoidea</taxon>
        <taxon>Dreissenidae</taxon>
        <taxon>Dreissena</taxon>
    </lineage>
</organism>
<reference evidence="1" key="2">
    <citation type="submission" date="2020-11" db="EMBL/GenBank/DDBJ databases">
        <authorList>
            <person name="McCartney M.A."/>
            <person name="Auch B."/>
            <person name="Kono T."/>
            <person name="Mallez S."/>
            <person name="Becker A."/>
            <person name="Gohl D.M."/>
            <person name="Silverstein K.A.T."/>
            <person name="Koren S."/>
            <person name="Bechman K.B."/>
            <person name="Herman A."/>
            <person name="Abrahante J.E."/>
            <person name="Garbe J."/>
        </authorList>
    </citation>
    <scope>NUCLEOTIDE SEQUENCE</scope>
    <source>
        <strain evidence="1">Duluth1</strain>
        <tissue evidence="1">Whole animal</tissue>
    </source>
</reference>
<proteinExistence type="predicted"/>
<accession>A0A9D4IMF7</accession>
<evidence type="ECO:0000313" key="2">
    <source>
        <dbReference type="Proteomes" id="UP000828390"/>
    </source>
</evidence>
<dbReference type="Proteomes" id="UP000828390">
    <property type="component" value="Unassembled WGS sequence"/>
</dbReference>
<dbReference type="EMBL" id="JAIWYP010000008">
    <property type="protein sequence ID" value="KAH3781116.1"/>
    <property type="molecule type" value="Genomic_DNA"/>
</dbReference>
<reference evidence="1" key="1">
    <citation type="journal article" date="2019" name="bioRxiv">
        <title>The Genome of the Zebra Mussel, Dreissena polymorpha: A Resource for Invasive Species Research.</title>
        <authorList>
            <person name="McCartney M.A."/>
            <person name="Auch B."/>
            <person name="Kono T."/>
            <person name="Mallez S."/>
            <person name="Zhang Y."/>
            <person name="Obille A."/>
            <person name="Becker A."/>
            <person name="Abrahante J.E."/>
            <person name="Garbe J."/>
            <person name="Badalamenti J.P."/>
            <person name="Herman A."/>
            <person name="Mangelson H."/>
            <person name="Liachko I."/>
            <person name="Sullivan S."/>
            <person name="Sone E.D."/>
            <person name="Koren S."/>
            <person name="Silverstein K.A.T."/>
            <person name="Beckman K.B."/>
            <person name="Gohl D.M."/>
        </authorList>
    </citation>
    <scope>NUCLEOTIDE SEQUENCE</scope>
    <source>
        <strain evidence="1">Duluth1</strain>
        <tissue evidence="1">Whole animal</tissue>
    </source>
</reference>
<keyword evidence="2" id="KW-1185">Reference proteome</keyword>
<protein>
    <submittedName>
        <fullName evidence="1">Uncharacterized protein</fullName>
    </submittedName>
</protein>
<comment type="caution">
    <text evidence="1">The sequence shown here is derived from an EMBL/GenBank/DDBJ whole genome shotgun (WGS) entry which is preliminary data.</text>
</comment>
<name>A0A9D4IMF7_DREPO</name>
<dbReference type="AlphaFoldDB" id="A0A9D4IMF7"/>
<sequence>MRLPQLEVKMTVISILMRYRIYKGSELKVSGDIYVNNGILGKYRFGKEGN</sequence>
<gene>
    <name evidence="1" type="ORF">DPMN_158941</name>
</gene>